<keyword evidence="1" id="KW-0812">Transmembrane</keyword>
<evidence type="ECO:0000256" key="1">
    <source>
        <dbReference type="SAM" id="Phobius"/>
    </source>
</evidence>
<keyword evidence="1" id="KW-0472">Membrane</keyword>
<reference evidence="2" key="2">
    <citation type="journal article" date="2015" name="Fish Shellfish Immunol.">
        <title>Early steps in the European eel (Anguilla anguilla)-Vibrio vulnificus interaction in the gills: Role of the RtxA13 toxin.</title>
        <authorList>
            <person name="Callol A."/>
            <person name="Pajuelo D."/>
            <person name="Ebbesson L."/>
            <person name="Teles M."/>
            <person name="MacKenzie S."/>
            <person name="Amaro C."/>
        </authorList>
    </citation>
    <scope>NUCLEOTIDE SEQUENCE</scope>
</reference>
<name>A0A0E9WUA9_ANGAN</name>
<organism evidence="2">
    <name type="scientific">Anguilla anguilla</name>
    <name type="common">European freshwater eel</name>
    <name type="synonym">Muraena anguilla</name>
    <dbReference type="NCBI Taxonomy" id="7936"/>
    <lineage>
        <taxon>Eukaryota</taxon>
        <taxon>Metazoa</taxon>
        <taxon>Chordata</taxon>
        <taxon>Craniata</taxon>
        <taxon>Vertebrata</taxon>
        <taxon>Euteleostomi</taxon>
        <taxon>Actinopterygii</taxon>
        <taxon>Neopterygii</taxon>
        <taxon>Teleostei</taxon>
        <taxon>Anguilliformes</taxon>
        <taxon>Anguillidae</taxon>
        <taxon>Anguilla</taxon>
    </lineage>
</organism>
<keyword evidence="1" id="KW-1133">Transmembrane helix</keyword>
<proteinExistence type="predicted"/>
<dbReference type="EMBL" id="GBXM01015452">
    <property type="protein sequence ID" value="JAH93125.1"/>
    <property type="molecule type" value="Transcribed_RNA"/>
</dbReference>
<dbReference type="AlphaFoldDB" id="A0A0E9WUA9"/>
<evidence type="ECO:0000313" key="2">
    <source>
        <dbReference type="EMBL" id="JAH93125.1"/>
    </source>
</evidence>
<feature type="transmembrane region" description="Helical" evidence="1">
    <location>
        <begin position="55"/>
        <end position="74"/>
    </location>
</feature>
<protein>
    <submittedName>
        <fullName evidence="2">Uncharacterized protein</fullName>
    </submittedName>
</protein>
<sequence length="75" mass="8461">MGHFSINFLVQIFLSKPYWCGGHRTQLTGTAHPYFTGFQLYCSSYTSGLTPAKHAAVDPVVFCLFLWGFWLAVLL</sequence>
<reference evidence="2" key="1">
    <citation type="submission" date="2014-11" db="EMBL/GenBank/DDBJ databases">
        <authorList>
            <person name="Amaro Gonzalez C."/>
        </authorList>
    </citation>
    <scope>NUCLEOTIDE SEQUENCE</scope>
</reference>
<accession>A0A0E9WUA9</accession>